<proteinExistence type="inferred from homology"/>
<evidence type="ECO:0000313" key="7">
    <source>
        <dbReference type="EMBL" id="KAK5948944.1"/>
    </source>
</evidence>
<evidence type="ECO:0000313" key="8">
    <source>
        <dbReference type="Proteomes" id="UP001316803"/>
    </source>
</evidence>
<comment type="similarity">
    <text evidence="3">Belongs to the INP1 family.</text>
</comment>
<feature type="compositionally biased region" description="Basic and acidic residues" evidence="6">
    <location>
        <begin position="333"/>
        <end position="346"/>
    </location>
</feature>
<feature type="region of interest" description="Disordered" evidence="6">
    <location>
        <begin position="452"/>
        <end position="473"/>
    </location>
</feature>
<evidence type="ECO:0000256" key="5">
    <source>
        <dbReference type="ARBA" id="ARBA00023136"/>
    </source>
</evidence>
<name>A0AAN8E8H2_9EURO</name>
<feature type="compositionally biased region" description="Basic and acidic residues" evidence="6">
    <location>
        <begin position="459"/>
        <end position="473"/>
    </location>
</feature>
<accession>A0AAN8E8H2</accession>
<sequence>MASSPINGARPSVGGFRRSSSNFASIPQRSLSFHERAGLAKDDAAANVLYTHPNVRIYKFQPPTDALRNLDKTQKTLPDADYPIDAIEVLPWRARTETLSAKGRLIIEKVQGSVHFLKAGDLIHTIMKNSQCWCVDGESRFVMRVGKLKYQRIEFPTAEEDEKQKVEEFKQVISQILKFEKTPCPFTRSFHVDLPQDAITPRRRGTWKRRESLTPVTPDQESPVVRKAKASRTMSMRGMPPNSFPSRSMSQLDRPRTASTPTSSARFSFPDVRAESPTNYTSGEENTDSDRQDSEPEKPESGHHSEVDESDREAVKVPIIRSPLKNVETLPPSEDHGSKQGTDKLQQDMIPQPQEETTNLQVEPLTDNILHTNLPPQRHGTGDAEANLAEPLPLTATESVEKQERPDVSSPAVVDGHEATNDTLVVGIQISADETLKVNVMADTQGIADDALVSASTENRGHDTKSEGREDRLLADEQFGDKDYEKHLIPAAQISSPPSQPEDAIPRAPSSGSQESLQLDMRRRSDARDGISSLSASAIPQPEISSDTATEDSARTRTDDDTESIVSTDSFHTLFSDDSHTMSEGLLNTRPFQHRRELSEMTVTAASMNYDNTTIENEQASPHELTSTESGLWPEKLPPGAFTDSTELRRRLSHRRSLSPLPPASILTAPNRVDQTSPIPKELLQKAATLAVVKPIKVVMFVVHILSRVAQGATMSDLMSGDLFRRPGARRTASGTFEQNIRGRPVTRDSDDEDDYGFVRRMSSNRDSDQPEYVNGRNDDAASLASID</sequence>
<feature type="compositionally biased region" description="Polar residues" evidence="6">
    <location>
        <begin position="532"/>
        <end position="548"/>
    </location>
</feature>
<comment type="subcellular location">
    <subcellularLocation>
        <location evidence="2">Peroxisome membrane</location>
        <topology evidence="2">Peripheral membrane protein</topology>
    </subcellularLocation>
</comment>
<feature type="compositionally biased region" description="Basic and acidic residues" evidence="6">
    <location>
        <begin position="288"/>
        <end position="315"/>
    </location>
</feature>
<feature type="region of interest" description="Disordered" evidence="6">
    <location>
        <begin position="490"/>
        <end position="565"/>
    </location>
</feature>
<dbReference type="InterPro" id="IPR024758">
    <property type="entry name" value="Inp1"/>
</dbReference>
<keyword evidence="5" id="KW-0472">Membrane</keyword>
<evidence type="ECO:0000256" key="4">
    <source>
        <dbReference type="ARBA" id="ARBA00021397"/>
    </source>
</evidence>
<dbReference type="Proteomes" id="UP001316803">
    <property type="component" value="Unassembled WGS sequence"/>
</dbReference>
<feature type="compositionally biased region" description="Polar residues" evidence="6">
    <location>
        <begin position="244"/>
        <end position="266"/>
    </location>
</feature>
<evidence type="ECO:0000256" key="1">
    <source>
        <dbReference type="ARBA" id="ARBA00003594"/>
    </source>
</evidence>
<dbReference type="Pfam" id="PF12634">
    <property type="entry name" value="Inp1"/>
    <property type="match status" value="1"/>
</dbReference>
<feature type="region of interest" description="Disordered" evidence="6">
    <location>
        <begin position="1"/>
        <end position="20"/>
    </location>
</feature>
<protein>
    <recommendedName>
        <fullName evidence="4">Inheritance of peroxisomes protein 1</fullName>
    </recommendedName>
</protein>
<feature type="region of interest" description="Disordered" evidence="6">
    <location>
        <begin position="743"/>
        <end position="788"/>
    </location>
</feature>
<evidence type="ECO:0000256" key="3">
    <source>
        <dbReference type="ARBA" id="ARBA00010707"/>
    </source>
</evidence>
<comment type="function">
    <text evidence="1">Required for peroxisome inheritance.</text>
</comment>
<keyword evidence="8" id="KW-1185">Reference proteome</keyword>
<reference evidence="7 8" key="1">
    <citation type="submission" date="2022-12" db="EMBL/GenBank/DDBJ databases">
        <title>Genomic features and morphological characterization of a novel Knufia sp. strain isolated from spacecraft assembly facility.</title>
        <authorList>
            <person name="Teixeira M."/>
            <person name="Chander A.M."/>
            <person name="Stajich J.E."/>
            <person name="Venkateswaran K."/>
        </authorList>
    </citation>
    <scope>NUCLEOTIDE SEQUENCE [LARGE SCALE GENOMIC DNA]</scope>
    <source>
        <strain evidence="7 8">FJI-L2-BK-P2</strain>
    </source>
</reference>
<comment type="caution">
    <text evidence="7">The sequence shown here is derived from an EMBL/GenBank/DDBJ whole genome shotgun (WGS) entry which is preliminary data.</text>
</comment>
<evidence type="ECO:0000256" key="6">
    <source>
        <dbReference type="SAM" id="MobiDB-lite"/>
    </source>
</evidence>
<dbReference type="GO" id="GO:0005780">
    <property type="term" value="C:extrinsic component of intraperoxisomal membrane"/>
    <property type="evidence" value="ECO:0007669"/>
    <property type="project" value="InterPro"/>
</dbReference>
<dbReference type="GO" id="GO:0045033">
    <property type="term" value="P:peroxisome inheritance"/>
    <property type="evidence" value="ECO:0007669"/>
    <property type="project" value="InterPro"/>
</dbReference>
<feature type="region of interest" description="Disordered" evidence="6">
    <location>
        <begin position="201"/>
        <end position="416"/>
    </location>
</feature>
<dbReference type="EMBL" id="JAKLMC020000041">
    <property type="protein sequence ID" value="KAK5948944.1"/>
    <property type="molecule type" value="Genomic_DNA"/>
</dbReference>
<feature type="compositionally biased region" description="Basic and acidic residues" evidence="6">
    <location>
        <begin position="520"/>
        <end position="529"/>
    </location>
</feature>
<dbReference type="AlphaFoldDB" id="A0AAN8E8H2"/>
<evidence type="ECO:0000256" key="2">
    <source>
        <dbReference type="ARBA" id="ARBA00004421"/>
    </source>
</evidence>
<organism evidence="7 8">
    <name type="scientific">Knufia fluminis</name>
    <dbReference type="NCBI Taxonomy" id="191047"/>
    <lineage>
        <taxon>Eukaryota</taxon>
        <taxon>Fungi</taxon>
        <taxon>Dikarya</taxon>
        <taxon>Ascomycota</taxon>
        <taxon>Pezizomycotina</taxon>
        <taxon>Eurotiomycetes</taxon>
        <taxon>Chaetothyriomycetidae</taxon>
        <taxon>Chaetothyriales</taxon>
        <taxon>Trichomeriaceae</taxon>
        <taxon>Knufia</taxon>
    </lineage>
</organism>
<gene>
    <name evidence="7" type="ORF">OHC33_010030</name>
</gene>